<feature type="transmembrane region" description="Helical" evidence="2">
    <location>
        <begin position="146"/>
        <end position="166"/>
    </location>
</feature>
<feature type="domain" description="Major facilitator superfamily (MFS) profile" evidence="3">
    <location>
        <begin position="371"/>
        <end position="571"/>
    </location>
</feature>
<dbReference type="STRING" id="299467.A0A443SIX0"/>
<reference evidence="4 5" key="1">
    <citation type="journal article" date="2018" name="Gigascience">
        <title>Genomes of trombidid mites reveal novel predicted allergens and laterally-transferred genes associated with secondary metabolism.</title>
        <authorList>
            <person name="Dong X."/>
            <person name="Chaisiri K."/>
            <person name="Xia D."/>
            <person name="Armstrong S.D."/>
            <person name="Fang Y."/>
            <person name="Donnelly M.J."/>
            <person name="Kadowaki T."/>
            <person name="McGarry J.W."/>
            <person name="Darby A.C."/>
            <person name="Makepeace B.L."/>
        </authorList>
    </citation>
    <scope>NUCLEOTIDE SEQUENCE [LARGE SCALE GENOMIC DNA]</scope>
    <source>
        <strain evidence="4">UoL-UT</strain>
    </source>
</reference>
<dbReference type="OrthoDB" id="6499973at2759"/>
<dbReference type="SUPFAM" id="SSF103473">
    <property type="entry name" value="MFS general substrate transporter"/>
    <property type="match status" value="1"/>
</dbReference>
<feature type="transmembrane region" description="Helical" evidence="2">
    <location>
        <begin position="58"/>
        <end position="81"/>
    </location>
</feature>
<dbReference type="Pfam" id="PF07690">
    <property type="entry name" value="MFS_1"/>
    <property type="match status" value="2"/>
</dbReference>
<accession>A0A443SIX0</accession>
<name>A0A443SIX0_9ACAR</name>
<dbReference type="FunFam" id="1.20.1250.20:FF:000505">
    <property type="entry name" value="Predicted protein"/>
    <property type="match status" value="1"/>
</dbReference>
<gene>
    <name evidence="4" type="ORF">B4U80_08840</name>
</gene>
<feature type="transmembrane region" description="Helical" evidence="2">
    <location>
        <begin position="438"/>
        <end position="458"/>
    </location>
</feature>
<organism evidence="4 5">
    <name type="scientific">Leptotrombidium deliense</name>
    <dbReference type="NCBI Taxonomy" id="299467"/>
    <lineage>
        <taxon>Eukaryota</taxon>
        <taxon>Metazoa</taxon>
        <taxon>Ecdysozoa</taxon>
        <taxon>Arthropoda</taxon>
        <taxon>Chelicerata</taxon>
        <taxon>Arachnida</taxon>
        <taxon>Acari</taxon>
        <taxon>Acariformes</taxon>
        <taxon>Trombidiformes</taxon>
        <taxon>Prostigmata</taxon>
        <taxon>Anystina</taxon>
        <taxon>Parasitengona</taxon>
        <taxon>Trombiculoidea</taxon>
        <taxon>Trombiculidae</taxon>
        <taxon>Leptotrombidium</taxon>
    </lineage>
</organism>
<dbReference type="PANTHER" id="PTHR11360:SF284">
    <property type="entry name" value="EG:103B4.3 PROTEIN-RELATED"/>
    <property type="match status" value="1"/>
</dbReference>
<feature type="transmembrane region" description="Helical" evidence="2">
    <location>
        <begin position="88"/>
        <end position="107"/>
    </location>
</feature>
<feature type="transmembrane region" description="Helical" evidence="2">
    <location>
        <begin position="113"/>
        <end position="134"/>
    </location>
</feature>
<dbReference type="AlphaFoldDB" id="A0A443SIX0"/>
<dbReference type="CDD" id="cd17352">
    <property type="entry name" value="MFS_MCT_SLC16"/>
    <property type="match status" value="1"/>
</dbReference>
<keyword evidence="2" id="KW-0472">Membrane</keyword>
<sequence length="571" mass="62942">MDLKRRKQQELPKPPDGGWGWMVVFSSFMIHFITDGVTYTFGIFYSEFLRHFESGKGLTAWVPSIMTGVLYGIGPIVSGLINKYGCRAIAIAGSLLAALGLFLSVYAPNVVTLFFTIGICLGAGFGLLYVPAIVSVTCYFEKKRAFATGIAVCGSGIGSAVFAPVTEWLIQIYGWQKAMLAISIFTLNCCFFGALFRPLKVEDEQCCEEENLDTICIEAPENSEYKNFLSVECEKSPARHSFSAFDSETVDISTSSKLESQTNVTELSANNRSVEKLDNKEDTISVKGPHSHASGLLYRKDVFYSASLMNLPQYVSKPDLFNVSMTSLEKYDNIDHNSPEPEGIMKYFVCSKEVRDTFREMMDFGLLRNQVFLLFAVSNFFTSFGYYIPNIYIKDRAVGDHIATDEQGSILLSIIGASSTVGRLLFGFISDHRCINRLWLYNSCLVICGLSTILSCFAKNYFSIALFCAVFGITCGAHVSLTSIILVDLLGLEKLTNAFGLLLLFQGAASLVGPPVVGWMYDVTNSYDPGFSVAGALIVVSGVMLFVIPYLSVNIEKKYNEKTSVVVVNDD</sequence>
<evidence type="ECO:0000256" key="2">
    <source>
        <dbReference type="SAM" id="Phobius"/>
    </source>
</evidence>
<dbReference type="PANTHER" id="PTHR11360">
    <property type="entry name" value="MONOCARBOXYLATE TRANSPORTER"/>
    <property type="match status" value="1"/>
</dbReference>
<evidence type="ECO:0000259" key="3">
    <source>
        <dbReference type="PROSITE" id="PS50850"/>
    </source>
</evidence>
<comment type="subcellular location">
    <subcellularLocation>
        <location evidence="1">Membrane</location>
        <topology evidence="1">Multi-pass membrane protein</topology>
    </subcellularLocation>
</comment>
<dbReference type="InterPro" id="IPR036259">
    <property type="entry name" value="MFS_trans_sf"/>
</dbReference>
<dbReference type="PROSITE" id="PS50850">
    <property type="entry name" value="MFS"/>
    <property type="match status" value="1"/>
</dbReference>
<feature type="transmembrane region" description="Helical" evidence="2">
    <location>
        <begin position="408"/>
        <end position="426"/>
    </location>
</feature>
<dbReference type="EMBL" id="NCKV01001994">
    <property type="protein sequence ID" value="RWS27467.1"/>
    <property type="molecule type" value="Genomic_DNA"/>
</dbReference>
<proteinExistence type="predicted"/>
<dbReference type="InterPro" id="IPR020846">
    <property type="entry name" value="MFS_dom"/>
</dbReference>
<keyword evidence="2" id="KW-1133">Transmembrane helix</keyword>
<evidence type="ECO:0000256" key="1">
    <source>
        <dbReference type="ARBA" id="ARBA00004141"/>
    </source>
</evidence>
<dbReference type="GO" id="GO:0008028">
    <property type="term" value="F:monocarboxylic acid transmembrane transporter activity"/>
    <property type="evidence" value="ECO:0007669"/>
    <property type="project" value="TreeGrafter"/>
</dbReference>
<evidence type="ECO:0000313" key="4">
    <source>
        <dbReference type="EMBL" id="RWS27467.1"/>
    </source>
</evidence>
<keyword evidence="5" id="KW-1185">Reference proteome</keyword>
<feature type="transmembrane region" description="Helical" evidence="2">
    <location>
        <begin position="21"/>
        <end position="46"/>
    </location>
</feature>
<feature type="transmembrane region" description="Helical" evidence="2">
    <location>
        <begin position="499"/>
        <end position="521"/>
    </location>
</feature>
<keyword evidence="2" id="KW-0812">Transmembrane</keyword>
<dbReference type="VEuPathDB" id="VectorBase:LDEU004574"/>
<dbReference type="InterPro" id="IPR050327">
    <property type="entry name" value="Proton-linked_MCT"/>
</dbReference>
<dbReference type="InterPro" id="IPR011701">
    <property type="entry name" value="MFS"/>
</dbReference>
<comment type="caution">
    <text evidence="4">The sequence shown here is derived from an EMBL/GenBank/DDBJ whole genome shotgun (WGS) entry which is preliminary data.</text>
</comment>
<dbReference type="Proteomes" id="UP000288716">
    <property type="component" value="Unassembled WGS sequence"/>
</dbReference>
<dbReference type="Gene3D" id="1.20.1250.20">
    <property type="entry name" value="MFS general substrate transporter like domains"/>
    <property type="match status" value="2"/>
</dbReference>
<evidence type="ECO:0000313" key="5">
    <source>
        <dbReference type="Proteomes" id="UP000288716"/>
    </source>
</evidence>
<feature type="transmembrane region" description="Helical" evidence="2">
    <location>
        <begin position="178"/>
        <end position="196"/>
    </location>
</feature>
<protein>
    <submittedName>
        <fullName evidence="4">Monocarboxylate transporter 9-like protein</fullName>
    </submittedName>
</protein>
<feature type="transmembrane region" description="Helical" evidence="2">
    <location>
        <begin position="371"/>
        <end position="388"/>
    </location>
</feature>
<feature type="transmembrane region" description="Helical" evidence="2">
    <location>
        <begin position="464"/>
        <end position="487"/>
    </location>
</feature>
<feature type="transmembrane region" description="Helical" evidence="2">
    <location>
        <begin position="533"/>
        <end position="553"/>
    </location>
</feature>
<dbReference type="GO" id="GO:0016020">
    <property type="term" value="C:membrane"/>
    <property type="evidence" value="ECO:0007669"/>
    <property type="project" value="UniProtKB-SubCell"/>
</dbReference>